<keyword evidence="1" id="KW-1133">Transmembrane helix</keyword>
<gene>
    <name evidence="2" type="ORF">Pflav_061630</name>
</gene>
<feature type="transmembrane region" description="Helical" evidence="1">
    <location>
        <begin position="54"/>
        <end position="75"/>
    </location>
</feature>
<reference evidence="2 3" key="2">
    <citation type="submission" date="2020-03" db="EMBL/GenBank/DDBJ databases">
        <authorList>
            <person name="Ichikawa N."/>
            <person name="Kimura A."/>
            <person name="Kitahashi Y."/>
            <person name="Uohara A."/>
        </authorList>
    </citation>
    <scope>NUCLEOTIDE SEQUENCE [LARGE SCALE GENOMIC DNA]</scope>
    <source>
        <strain evidence="2 3">NBRC 107702</strain>
    </source>
</reference>
<dbReference type="EMBL" id="AP022870">
    <property type="protein sequence ID" value="BCB79753.1"/>
    <property type="molecule type" value="Genomic_DNA"/>
</dbReference>
<name>A0A6F8Y120_9ACTN</name>
<keyword evidence="1" id="KW-0812">Transmembrane</keyword>
<evidence type="ECO:0000313" key="3">
    <source>
        <dbReference type="Proteomes" id="UP000502508"/>
    </source>
</evidence>
<evidence type="ECO:0000256" key="1">
    <source>
        <dbReference type="SAM" id="Phobius"/>
    </source>
</evidence>
<proteinExistence type="predicted"/>
<organism evidence="2 3">
    <name type="scientific">Phytohabitans flavus</name>
    <dbReference type="NCBI Taxonomy" id="1076124"/>
    <lineage>
        <taxon>Bacteria</taxon>
        <taxon>Bacillati</taxon>
        <taxon>Actinomycetota</taxon>
        <taxon>Actinomycetes</taxon>
        <taxon>Micromonosporales</taxon>
        <taxon>Micromonosporaceae</taxon>
    </lineage>
</organism>
<keyword evidence="1" id="KW-0472">Membrane</keyword>
<dbReference type="AlphaFoldDB" id="A0A6F8Y120"/>
<dbReference type="RefSeq" id="WP_173039817.1">
    <property type="nucleotide sequence ID" value="NZ_AP022870.1"/>
</dbReference>
<dbReference type="InterPro" id="IPR045728">
    <property type="entry name" value="DUF6082"/>
</dbReference>
<reference evidence="2 3" key="1">
    <citation type="submission" date="2020-03" db="EMBL/GenBank/DDBJ databases">
        <title>Whole genome shotgun sequence of Phytohabitans flavus NBRC 107702.</title>
        <authorList>
            <person name="Komaki H."/>
            <person name="Tamura T."/>
        </authorList>
    </citation>
    <scope>NUCLEOTIDE SEQUENCE [LARGE SCALE GENOMIC DNA]</scope>
    <source>
        <strain evidence="2 3">NBRC 107702</strain>
    </source>
</reference>
<feature type="transmembrane region" description="Helical" evidence="1">
    <location>
        <begin position="12"/>
        <end position="34"/>
    </location>
</feature>
<protein>
    <submittedName>
        <fullName evidence="2">Uncharacterized protein</fullName>
    </submittedName>
</protein>
<keyword evidence="3" id="KW-1185">Reference proteome</keyword>
<evidence type="ECO:0000313" key="2">
    <source>
        <dbReference type="EMBL" id="BCB79753.1"/>
    </source>
</evidence>
<sequence length="197" mass="22141">MKSLRVSRVPLSFVATALALVATVALIVLSPLALPILDDSDRDWERLSLIGQSYGAISAILAAAAVVGVAFTLILQQRQMREARRLAIRQFHTNLLAMAIENPELLQAWGNFPHPKDAEPRLTVYTNLVLNYFVLLHQTSSADLEEIRLHLRFMANSEWARRYWRDAAEGWTATYTGRSRQIIDIFAEELGQPKADA</sequence>
<accession>A0A6F8Y120</accession>
<dbReference type="Proteomes" id="UP000502508">
    <property type="component" value="Chromosome"/>
</dbReference>
<dbReference type="KEGG" id="pfla:Pflav_061630"/>
<dbReference type="Pfam" id="PF19560">
    <property type="entry name" value="DUF6082"/>
    <property type="match status" value="1"/>
</dbReference>